<comment type="similarity">
    <text evidence="1">Belongs to the class-D beta-lactamase family.</text>
</comment>
<evidence type="ECO:0000259" key="7">
    <source>
        <dbReference type="Pfam" id="PF21922"/>
    </source>
</evidence>
<evidence type="ECO:0000256" key="3">
    <source>
        <dbReference type="ARBA" id="ARBA00022729"/>
    </source>
</evidence>
<dbReference type="GO" id="GO:0005886">
    <property type="term" value="C:plasma membrane"/>
    <property type="evidence" value="ECO:0007669"/>
    <property type="project" value="TreeGrafter"/>
</dbReference>
<dbReference type="SUPFAM" id="SSF56601">
    <property type="entry name" value="beta-lactamase/transpeptidase-like"/>
    <property type="match status" value="1"/>
</dbReference>
<dbReference type="PROSITE" id="PS00337">
    <property type="entry name" value="BETA_LACTAMASE_D"/>
    <property type="match status" value="1"/>
</dbReference>
<dbReference type="InterPro" id="IPR050515">
    <property type="entry name" value="Beta-lactam/transpept"/>
</dbReference>
<dbReference type="GO" id="GO:0046677">
    <property type="term" value="P:response to antibiotic"/>
    <property type="evidence" value="ECO:0007669"/>
    <property type="project" value="UniProtKB-KW"/>
</dbReference>
<reference evidence="8" key="1">
    <citation type="submission" date="2020-05" db="EMBL/GenBank/DDBJ databases">
        <authorList>
            <person name="Chiriac C."/>
            <person name="Salcher M."/>
            <person name="Ghai R."/>
            <person name="Kavagutti S V."/>
        </authorList>
    </citation>
    <scope>NUCLEOTIDE SEQUENCE</scope>
</reference>
<proteinExistence type="inferred from homology"/>
<sequence length="476" mass="50517">MNRPIIRVFGVVLVLFGLLVFFTTKWTVLSRDELRDNPLNKRALIAQQRIARGSIAAADGTVLARSSRRSDGAYTRRYPKAGLFAQAVGYSYLNPGQAGLERFYNDQLVGRSQGLEGALARIQGRKPQGNDLRTALDPEAQRVALAGLAGRAGAVVALDPRTGRVQVMASVPDYDPNVLRSAAGTRRLNRAAGAPLLNRTTQAGYPPGSTFKVVTAIAAIDSGRYTPDSTVNGSNGVRISGVPLNNDAGEDWGQISLTTALTHSVNTAWATVGEDLGKGIMQRYMRRLGFGRPVPIDLPRSERVPSGEYCRGKLVNVTSDCVDVGRMAIGQDKLLVTPLEMAMVAAAVANGGILMHPFLATGTVDPEGRKALSVDPTQYARVMSPATARKITAMMQRVVDEGTGTAGALAGIDVAGKTGTAERNVDKNITQPWFIAFAPADNPRVAIAVTIEQVVGGFGGVDAAPIARAVMESLLR</sequence>
<dbReference type="InterPro" id="IPR012338">
    <property type="entry name" value="Beta-lactam/transpept-like"/>
</dbReference>
<feature type="domain" description="Penicillin-binding protein transpeptidase" evidence="6">
    <location>
        <begin position="153"/>
        <end position="472"/>
    </location>
</feature>
<dbReference type="PANTHER" id="PTHR30627">
    <property type="entry name" value="PEPTIDOGLYCAN D,D-TRANSPEPTIDASE"/>
    <property type="match status" value="1"/>
</dbReference>
<dbReference type="GO" id="GO:0008800">
    <property type="term" value="F:beta-lactamase activity"/>
    <property type="evidence" value="ECO:0007669"/>
    <property type="project" value="InterPro"/>
</dbReference>
<dbReference type="GO" id="GO:0071972">
    <property type="term" value="F:peptidoglycan L,D-transpeptidase activity"/>
    <property type="evidence" value="ECO:0007669"/>
    <property type="project" value="TreeGrafter"/>
</dbReference>
<dbReference type="InterPro" id="IPR001460">
    <property type="entry name" value="PCN-bd_Tpept"/>
</dbReference>
<dbReference type="EC" id="3.5.2.6" evidence="2"/>
<name>A0A6J7H5C4_9ZZZZ</name>
<evidence type="ECO:0000256" key="2">
    <source>
        <dbReference type="ARBA" id="ARBA00012865"/>
    </source>
</evidence>
<feature type="domain" description="Penicillin binding protein A dimerisation" evidence="7">
    <location>
        <begin position="52"/>
        <end position="131"/>
    </location>
</feature>
<keyword evidence="5" id="KW-0046">Antibiotic resistance</keyword>
<evidence type="ECO:0000313" key="8">
    <source>
        <dbReference type="EMBL" id="CAB4914216.1"/>
    </source>
</evidence>
<dbReference type="AlphaFoldDB" id="A0A6J7H5C4"/>
<dbReference type="PANTHER" id="PTHR30627:SF24">
    <property type="entry name" value="PENICILLIN-BINDING PROTEIN 4B"/>
    <property type="match status" value="1"/>
</dbReference>
<evidence type="ECO:0000256" key="4">
    <source>
        <dbReference type="ARBA" id="ARBA00022801"/>
    </source>
</evidence>
<dbReference type="Pfam" id="PF00905">
    <property type="entry name" value="Transpeptidase"/>
    <property type="match status" value="1"/>
</dbReference>
<dbReference type="InterPro" id="IPR054120">
    <property type="entry name" value="PBPA_dimer"/>
</dbReference>
<dbReference type="InterPro" id="IPR002137">
    <property type="entry name" value="Beta-lactam_class-D_AS"/>
</dbReference>
<gene>
    <name evidence="8" type="ORF">UFOPK3674_00123</name>
</gene>
<dbReference type="Gene3D" id="3.90.1310.10">
    <property type="entry name" value="Penicillin-binding protein 2a (Domain 2)"/>
    <property type="match status" value="1"/>
</dbReference>
<dbReference type="Pfam" id="PF21922">
    <property type="entry name" value="PBP_dimer_2"/>
    <property type="match status" value="1"/>
</dbReference>
<evidence type="ECO:0000256" key="1">
    <source>
        <dbReference type="ARBA" id="ARBA00007898"/>
    </source>
</evidence>
<dbReference type="GO" id="GO:0008658">
    <property type="term" value="F:penicillin binding"/>
    <property type="evidence" value="ECO:0007669"/>
    <property type="project" value="InterPro"/>
</dbReference>
<protein>
    <recommendedName>
        <fullName evidence="2">beta-lactamase</fullName>
        <ecNumber evidence="2">3.5.2.6</ecNumber>
    </recommendedName>
</protein>
<dbReference type="Gene3D" id="3.40.710.10">
    <property type="entry name" value="DD-peptidase/beta-lactamase superfamily"/>
    <property type="match status" value="1"/>
</dbReference>
<evidence type="ECO:0000259" key="6">
    <source>
        <dbReference type="Pfam" id="PF00905"/>
    </source>
</evidence>
<dbReference type="EMBL" id="CAFBMX010000001">
    <property type="protein sequence ID" value="CAB4914216.1"/>
    <property type="molecule type" value="Genomic_DNA"/>
</dbReference>
<dbReference type="GO" id="GO:0017001">
    <property type="term" value="P:antibiotic catabolic process"/>
    <property type="evidence" value="ECO:0007669"/>
    <property type="project" value="InterPro"/>
</dbReference>
<keyword evidence="3" id="KW-0732">Signal</keyword>
<organism evidence="8">
    <name type="scientific">freshwater metagenome</name>
    <dbReference type="NCBI Taxonomy" id="449393"/>
    <lineage>
        <taxon>unclassified sequences</taxon>
        <taxon>metagenomes</taxon>
        <taxon>ecological metagenomes</taxon>
    </lineage>
</organism>
<dbReference type="GO" id="GO:0071555">
    <property type="term" value="P:cell wall organization"/>
    <property type="evidence" value="ECO:0007669"/>
    <property type="project" value="TreeGrafter"/>
</dbReference>
<keyword evidence="4" id="KW-0378">Hydrolase</keyword>
<evidence type="ECO:0000256" key="5">
    <source>
        <dbReference type="ARBA" id="ARBA00023251"/>
    </source>
</evidence>
<accession>A0A6J7H5C4</accession>